<dbReference type="RefSeq" id="XP_025473494.1">
    <property type="nucleotide sequence ID" value="XM_025607561.1"/>
</dbReference>
<keyword evidence="1" id="KW-1133">Transmembrane helix</keyword>
<feature type="transmembrane region" description="Helical" evidence="1">
    <location>
        <begin position="22"/>
        <end position="43"/>
    </location>
</feature>
<proteinExistence type="predicted"/>
<feature type="transmembrane region" description="Helical" evidence="1">
    <location>
        <begin position="58"/>
        <end position="78"/>
    </location>
</feature>
<dbReference type="GeneID" id="37109704"/>
<accession>A0A317XE05</accession>
<gene>
    <name evidence="2" type="ORF">BO94DRAFT_453324</name>
</gene>
<evidence type="ECO:0000256" key="1">
    <source>
        <dbReference type="SAM" id="Phobius"/>
    </source>
</evidence>
<reference evidence="2 3" key="1">
    <citation type="submission" date="2016-12" db="EMBL/GenBank/DDBJ databases">
        <title>The genomes of Aspergillus section Nigri reveals drivers in fungal speciation.</title>
        <authorList>
            <consortium name="DOE Joint Genome Institute"/>
            <person name="Vesth T.C."/>
            <person name="Nybo J."/>
            <person name="Theobald S."/>
            <person name="Brandl J."/>
            <person name="Frisvad J.C."/>
            <person name="Nielsen K.F."/>
            <person name="Lyhne E.K."/>
            <person name="Kogle M.E."/>
            <person name="Kuo A."/>
            <person name="Riley R."/>
            <person name="Clum A."/>
            <person name="Nolan M."/>
            <person name="Lipzen A."/>
            <person name="Salamov A."/>
            <person name="Henrissat B."/>
            <person name="Wiebenga A."/>
            <person name="De Vries R.P."/>
            <person name="Grigoriev I.V."/>
            <person name="Mortensen U.H."/>
            <person name="Andersen M.R."/>
            <person name="Baker S.E."/>
        </authorList>
    </citation>
    <scope>NUCLEOTIDE SEQUENCE [LARGE SCALE GENOMIC DNA]</scope>
    <source>
        <strain evidence="2 3">CBS 115572</strain>
    </source>
</reference>
<dbReference type="AlphaFoldDB" id="A0A317XE05"/>
<comment type="caution">
    <text evidence="2">The sequence shown here is derived from an EMBL/GenBank/DDBJ whole genome shotgun (WGS) entry which is preliminary data.</text>
</comment>
<dbReference type="Proteomes" id="UP000246702">
    <property type="component" value="Unassembled WGS sequence"/>
</dbReference>
<dbReference type="OrthoDB" id="3529975at2759"/>
<keyword evidence="1" id="KW-0812">Transmembrane</keyword>
<evidence type="ECO:0000313" key="2">
    <source>
        <dbReference type="EMBL" id="PWY96733.1"/>
    </source>
</evidence>
<dbReference type="EMBL" id="MSFK01000001">
    <property type="protein sequence ID" value="PWY96733.1"/>
    <property type="molecule type" value="Genomic_DNA"/>
</dbReference>
<organism evidence="2 3">
    <name type="scientific">Aspergillus sclerotioniger CBS 115572</name>
    <dbReference type="NCBI Taxonomy" id="1450535"/>
    <lineage>
        <taxon>Eukaryota</taxon>
        <taxon>Fungi</taxon>
        <taxon>Dikarya</taxon>
        <taxon>Ascomycota</taxon>
        <taxon>Pezizomycotina</taxon>
        <taxon>Eurotiomycetes</taxon>
        <taxon>Eurotiomycetidae</taxon>
        <taxon>Eurotiales</taxon>
        <taxon>Aspergillaceae</taxon>
        <taxon>Aspergillus</taxon>
        <taxon>Aspergillus subgen. Circumdati</taxon>
    </lineage>
</organism>
<evidence type="ECO:0000313" key="3">
    <source>
        <dbReference type="Proteomes" id="UP000246702"/>
    </source>
</evidence>
<protein>
    <submittedName>
        <fullName evidence="2">Uncharacterized protein</fullName>
    </submittedName>
</protein>
<keyword evidence="1" id="KW-0472">Membrane</keyword>
<sequence length="160" mass="17737">MSGLSPSDVEYEKAHIHQSRQAACYAVTITFFILAICCISLRVISRRMQRLSLALDDYLAIAGAILLIPFMAASLGVGGGQPLRLYYLYHCHQTVHPGSSIPHFRQHRPRIPHLHLDPVPLDDPMGRCVIVCLLPPMSAFLEHVESHKFLSVESPAGVLC</sequence>
<keyword evidence="3" id="KW-1185">Reference proteome</keyword>
<name>A0A317XE05_9EURO</name>